<gene>
    <name evidence="2" type="ORF">CAL13_08835</name>
</gene>
<proteinExistence type="predicted"/>
<keyword evidence="3" id="KW-1185">Reference proteome</keyword>
<feature type="region of interest" description="Disordered" evidence="1">
    <location>
        <begin position="1"/>
        <end position="32"/>
    </location>
</feature>
<feature type="compositionally biased region" description="Basic residues" evidence="1">
    <location>
        <begin position="72"/>
        <end position="88"/>
    </location>
</feature>
<evidence type="ECO:0000313" key="2">
    <source>
        <dbReference type="EMBL" id="ARP86291.1"/>
    </source>
</evidence>
<dbReference type="EMBL" id="CP021109">
    <property type="protein sequence ID" value="ARP86291.1"/>
    <property type="molecule type" value="Genomic_DNA"/>
</dbReference>
<feature type="compositionally biased region" description="Basic and acidic residues" evidence="1">
    <location>
        <begin position="13"/>
        <end position="22"/>
    </location>
</feature>
<feature type="region of interest" description="Disordered" evidence="1">
    <location>
        <begin position="44"/>
        <end position="88"/>
    </location>
</feature>
<accession>A0A1W6YZ76</accession>
<dbReference type="Proteomes" id="UP000194139">
    <property type="component" value="Chromosome"/>
</dbReference>
<sequence>MEKMMVTVTARQSFDHDGKRMPGDQFEVSEQHAKQLACKGLIDTWSNDSADPQEAAGEPSSASQAAQASRRTTAKRSGRGARGRKIEG</sequence>
<name>A0A1W6YZ76_9BORD</name>
<feature type="compositionally biased region" description="Low complexity" evidence="1">
    <location>
        <begin position="60"/>
        <end position="71"/>
    </location>
</feature>
<dbReference type="AlphaFoldDB" id="A0A1W6YZ76"/>
<reference evidence="2 3" key="1">
    <citation type="submission" date="2017-05" db="EMBL/GenBank/DDBJ databases">
        <title>Complete and WGS of Bordetella genogroups.</title>
        <authorList>
            <person name="Spilker T."/>
            <person name="LiPuma J."/>
        </authorList>
    </citation>
    <scope>NUCLEOTIDE SEQUENCE [LARGE SCALE GENOMIC DNA]</scope>
    <source>
        <strain evidence="2 3">AU17164</strain>
    </source>
</reference>
<evidence type="ECO:0000256" key="1">
    <source>
        <dbReference type="SAM" id="MobiDB-lite"/>
    </source>
</evidence>
<protein>
    <submittedName>
        <fullName evidence="2">Uncharacterized protein</fullName>
    </submittedName>
</protein>
<evidence type="ECO:0000313" key="3">
    <source>
        <dbReference type="Proteomes" id="UP000194139"/>
    </source>
</evidence>
<organism evidence="2 3">
    <name type="scientific">Bordetella genomosp. 9</name>
    <dbReference type="NCBI Taxonomy" id="1416803"/>
    <lineage>
        <taxon>Bacteria</taxon>
        <taxon>Pseudomonadati</taxon>
        <taxon>Pseudomonadota</taxon>
        <taxon>Betaproteobacteria</taxon>
        <taxon>Burkholderiales</taxon>
        <taxon>Alcaligenaceae</taxon>
        <taxon>Bordetella</taxon>
    </lineage>
</organism>